<dbReference type="PANTHER" id="PTHR11669">
    <property type="entry name" value="REPLICATION FACTOR C / DNA POLYMERASE III GAMMA-TAU SUBUNIT"/>
    <property type="match status" value="1"/>
</dbReference>
<dbReference type="EC" id="2.7.7.7" evidence="2"/>
<evidence type="ECO:0000256" key="4">
    <source>
        <dbReference type="ARBA" id="ARBA00022695"/>
    </source>
</evidence>
<dbReference type="InterPro" id="IPR003593">
    <property type="entry name" value="AAA+_ATPase"/>
</dbReference>
<dbReference type="Gene3D" id="1.10.8.60">
    <property type="match status" value="1"/>
</dbReference>
<dbReference type="Pfam" id="PF12169">
    <property type="entry name" value="DNA_pol3_gamma3"/>
    <property type="match status" value="1"/>
</dbReference>
<proteinExistence type="inferred from homology"/>
<dbReference type="InterPro" id="IPR001270">
    <property type="entry name" value="ClpA/B"/>
</dbReference>
<dbReference type="NCBIfam" id="TIGR02397">
    <property type="entry name" value="dnaX_nterm"/>
    <property type="match status" value="1"/>
</dbReference>
<reference evidence="13 14" key="1">
    <citation type="submission" date="2015-03" db="EMBL/GenBank/DDBJ databases">
        <authorList>
            <person name="Murphy D."/>
        </authorList>
    </citation>
    <scope>NUCLEOTIDE SEQUENCE [LARGE SCALE GENOMIC DNA]</scope>
    <source>
        <strain evidence="13 14">OL-4</strain>
    </source>
</reference>
<evidence type="ECO:0000256" key="3">
    <source>
        <dbReference type="ARBA" id="ARBA00022679"/>
    </source>
</evidence>
<keyword evidence="3" id="KW-0808">Transferase</keyword>
<keyword evidence="6" id="KW-0479">Metal-binding</keyword>
<evidence type="ECO:0000256" key="8">
    <source>
        <dbReference type="ARBA" id="ARBA00022833"/>
    </source>
</evidence>
<dbReference type="Gene3D" id="1.20.272.10">
    <property type="match status" value="1"/>
</dbReference>
<dbReference type="InterPro" id="IPR048448">
    <property type="entry name" value="DnaX-like_C"/>
</dbReference>
<evidence type="ECO:0000256" key="11">
    <source>
        <dbReference type="ARBA" id="ARBA00049244"/>
    </source>
</evidence>
<dbReference type="InterPro" id="IPR012763">
    <property type="entry name" value="DNA_pol_III_sug/sutau_N"/>
</dbReference>
<dbReference type="Proteomes" id="UP000045545">
    <property type="component" value="Unassembled WGS sequence"/>
</dbReference>
<dbReference type="InterPro" id="IPR050238">
    <property type="entry name" value="DNA_Rep/Repair_Clamp_Loader"/>
</dbReference>
<evidence type="ECO:0000256" key="10">
    <source>
        <dbReference type="ARBA" id="ARBA00022932"/>
    </source>
</evidence>
<dbReference type="GO" id="GO:0003887">
    <property type="term" value="F:DNA-directed DNA polymerase activity"/>
    <property type="evidence" value="ECO:0007669"/>
    <property type="project" value="UniProtKB-KW"/>
</dbReference>
<dbReference type="STRING" id="690567.821"/>
<dbReference type="GO" id="GO:0003677">
    <property type="term" value="F:DNA binding"/>
    <property type="evidence" value="ECO:0007669"/>
    <property type="project" value="InterPro"/>
</dbReference>
<keyword evidence="5" id="KW-0235">DNA replication</keyword>
<dbReference type="SMART" id="SM00382">
    <property type="entry name" value="AAA"/>
    <property type="match status" value="1"/>
</dbReference>
<dbReference type="GO" id="GO:0006261">
    <property type="term" value="P:DNA-templated DNA replication"/>
    <property type="evidence" value="ECO:0007669"/>
    <property type="project" value="TreeGrafter"/>
</dbReference>
<dbReference type="Gene3D" id="3.40.50.300">
    <property type="entry name" value="P-loop containing nucleotide triphosphate hydrolases"/>
    <property type="match status" value="1"/>
</dbReference>
<dbReference type="PRINTS" id="PR00300">
    <property type="entry name" value="CLPPROTEASEA"/>
</dbReference>
<evidence type="ECO:0000256" key="6">
    <source>
        <dbReference type="ARBA" id="ARBA00022723"/>
    </source>
</evidence>
<evidence type="ECO:0000256" key="9">
    <source>
        <dbReference type="ARBA" id="ARBA00022840"/>
    </source>
</evidence>
<evidence type="ECO:0000256" key="7">
    <source>
        <dbReference type="ARBA" id="ARBA00022741"/>
    </source>
</evidence>
<dbReference type="Pfam" id="PF20964">
    <property type="entry name" value="DnaX_C"/>
    <property type="match status" value="1"/>
</dbReference>
<accession>A0A0E3W2V3</accession>
<dbReference type="CDD" id="cd00009">
    <property type="entry name" value="AAA"/>
    <property type="match status" value="1"/>
</dbReference>
<dbReference type="SUPFAM" id="SSF48019">
    <property type="entry name" value="post-AAA+ oligomerization domain-like"/>
    <property type="match status" value="1"/>
</dbReference>
<feature type="domain" description="AAA+ ATPase" evidence="12">
    <location>
        <begin position="37"/>
        <end position="188"/>
    </location>
</feature>
<comment type="catalytic activity">
    <reaction evidence="11">
        <text>DNA(n) + a 2'-deoxyribonucleoside 5'-triphosphate = DNA(n+1) + diphosphate</text>
        <dbReference type="Rhea" id="RHEA:22508"/>
        <dbReference type="Rhea" id="RHEA-COMP:17339"/>
        <dbReference type="Rhea" id="RHEA-COMP:17340"/>
        <dbReference type="ChEBI" id="CHEBI:33019"/>
        <dbReference type="ChEBI" id="CHEBI:61560"/>
        <dbReference type="ChEBI" id="CHEBI:173112"/>
        <dbReference type="EC" id="2.7.7.7"/>
    </reaction>
</comment>
<dbReference type="NCBIfam" id="NF004046">
    <property type="entry name" value="PRK05563.1"/>
    <property type="match status" value="1"/>
</dbReference>
<keyword evidence="10" id="KW-0239">DNA-directed DNA polymerase</keyword>
<dbReference type="PANTHER" id="PTHR11669:SF0">
    <property type="entry name" value="PROTEIN STICHEL-LIKE 2"/>
    <property type="match status" value="1"/>
</dbReference>
<dbReference type="GO" id="GO:0009360">
    <property type="term" value="C:DNA polymerase III complex"/>
    <property type="evidence" value="ECO:0007669"/>
    <property type="project" value="InterPro"/>
</dbReference>
<protein>
    <recommendedName>
        <fullName evidence="2">DNA-directed DNA polymerase</fullName>
        <ecNumber evidence="2">2.7.7.7</ecNumber>
    </recommendedName>
</protein>
<sequence>MAYLALYRALRPQTFAEVVGQEQTVTALQNAIKDDRLTHAYIFSGPRGTGKTSIAKIMAKAVNCENPVQGEPCNQCSACMDINNGNFMDVIEIDAASNRGIDEIRDLRERVRVMPAQGKKKVYIIDEVHMLTTEAFNALLKTLEEPPESVIFILATTEPQKIPSTIISRCQRYNFRRLQPQQIILRLREAAHSNGIELDDDSLALIARRANGGMRDALGMLDQLYSFKDHDIKREDVLEVLGLVDDLFVSRLLDAVLAQDPGTMVDMLNTALNEGKEAGQLIRETSLYLRDLLLYKLVGERAEFLFVGAANRENLQKQAQRADKHKILQSLRIAMEAGEKLKFSEGQRFLLELTYLEMMALFAQEEAKPAEISEGKKKPTAADKEKIGRNDAREILWNRILAGVKEKKIPTHALLSQGKLLGTKGDTMYIGYQKGYGFHKERMEEKANREILEQVIKEVFNRDMEIIFVFLDDQQVNDMVVKKAIEYFGEDIVQIKD</sequence>
<keyword evidence="14" id="KW-1185">Reference proteome</keyword>
<dbReference type="EMBL" id="CGIH01000012">
    <property type="protein sequence ID" value="CFX23428.1"/>
    <property type="molecule type" value="Genomic_DNA"/>
</dbReference>
<dbReference type="AlphaFoldDB" id="A0A0E3W2V3"/>
<evidence type="ECO:0000259" key="12">
    <source>
        <dbReference type="SMART" id="SM00382"/>
    </source>
</evidence>
<evidence type="ECO:0000256" key="2">
    <source>
        <dbReference type="ARBA" id="ARBA00012417"/>
    </source>
</evidence>
<name>A0A0E3W2V3_9FIRM</name>
<evidence type="ECO:0000256" key="5">
    <source>
        <dbReference type="ARBA" id="ARBA00022705"/>
    </source>
</evidence>
<dbReference type="GO" id="GO:0046872">
    <property type="term" value="F:metal ion binding"/>
    <property type="evidence" value="ECO:0007669"/>
    <property type="project" value="UniProtKB-KW"/>
</dbReference>
<evidence type="ECO:0000313" key="14">
    <source>
        <dbReference type="Proteomes" id="UP000045545"/>
    </source>
</evidence>
<organism evidence="13 14">
    <name type="scientific">Syntrophomonas zehnderi OL-4</name>
    <dbReference type="NCBI Taxonomy" id="690567"/>
    <lineage>
        <taxon>Bacteria</taxon>
        <taxon>Bacillati</taxon>
        <taxon>Bacillota</taxon>
        <taxon>Clostridia</taxon>
        <taxon>Eubacteriales</taxon>
        <taxon>Syntrophomonadaceae</taxon>
        <taxon>Syntrophomonas</taxon>
    </lineage>
</organism>
<evidence type="ECO:0000313" key="13">
    <source>
        <dbReference type="EMBL" id="CFX23428.1"/>
    </source>
</evidence>
<dbReference type="Pfam" id="PF22608">
    <property type="entry name" value="DNAX_ATPase_lid"/>
    <property type="match status" value="1"/>
</dbReference>
<dbReference type="InterPro" id="IPR027417">
    <property type="entry name" value="P-loop_NTPase"/>
</dbReference>
<keyword evidence="7" id="KW-0547">Nucleotide-binding</keyword>
<dbReference type="FunFam" id="3.40.50.300:FF:000014">
    <property type="entry name" value="DNA polymerase III subunit gamma/tau"/>
    <property type="match status" value="1"/>
</dbReference>
<dbReference type="GO" id="GO:0005524">
    <property type="term" value="F:ATP binding"/>
    <property type="evidence" value="ECO:0007669"/>
    <property type="project" value="UniProtKB-KW"/>
</dbReference>
<keyword evidence="8" id="KW-0862">Zinc</keyword>
<dbReference type="InterPro" id="IPR045085">
    <property type="entry name" value="HLD_clamp_pol_III_gamma_tau"/>
</dbReference>
<dbReference type="Pfam" id="PF13177">
    <property type="entry name" value="DNA_pol3_delta2"/>
    <property type="match status" value="1"/>
</dbReference>
<dbReference type="OrthoDB" id="9810148at2"/>
<keyword evidence="9" id="KW-0067">ATP-binding</keyword>
<dbReference type="CDD" id="cd18137">
    <property type="entry name" value="HLD_clamp_pol_III_gamma_tau"/>
    <property type="match status" value="1"/>
</dbReference>
<comment type="similarity">
    <text evidence="1">Belongs to the DnaX/STICHEL family.</text>
</comment>
<dbReference type="InterPro" id="IPR008921">
    <property type="entry name" value="DNA_pol3_clamp-load_cplx_C"/>
</dbReference>
<evidence type="ECO:0000256" key="1">
    <source>
        <dbReference type="ARBA" id="ARBA00006360"/>
    </source>
</evidence>
<dbReference type="RefSeq" id="WP_046496138.1">
    <property type="nucleotide sequence ID" value="NZ_CGIH01000012.1"/>
</dbReference>
<keyword evidence="4" id="KW-0548">Nucleotidyltransferase</keyword>
<dbReference type="InterPro" id="IPR022754">
    <property type="entry name" value="DNA_pol_III_gamma-3"/>
</dbReference>
<dbReference type="SUPFAM" id="SSF52540">
    <property type="entry name" value="P-loop containing nucleoside triphosphate hydrolases"/>
    <property type="match status" value="1"/>
</dbReference>
<gene>
    <name evidence="13" type="ORF">821</name>
</gene>